<gene>
    <name evidence="2" type="ORF">GCM10011398_31380</name>
</gene>
<reference evidence="2" key="1">
    <citation type="journal article" date="2014" name="Int. J. Syst. Evol. Microbiol.">
        <title>Complete genome sequence of Corynebacterium casei LMG S-19264T (=DSM 44701T), isolated from a smear-ripened cheese.</title>
        <authorList>
            <consortium name="US DOE Joint Genome Institute (JGI-PGF)"/>
            <person name="Walter F."/>
            <person name="Albersmeier A."/>
            <person name="Kalinowski J."/>
            <person name="Ruckert C."/>
        </authorList>
    </citation>
    <scope>NUCLEOTIDE SEQUENCE</scope>
    <source>
        <strain evidence="2">CGMCC 1.12754</strain>
    </source>
</reference>
<name>A0A917HLK7_9BACI</name>
<comment type="caution">
    <text evidence="2">The sequence shown here is derived from an EMBL/GenBank/DDBJ whole genome shotgun (WGS) entry which is preliminary data.</text>
</comment>
<reference evidence="2" key="2">
    <citation type="submission" date="2020-09" db="EMBL/GenBank/DDBJ databases">
        <authorList>
            <person name="Sun Q."/>
            <person name="Zhou Y."/>
        </authorList>
    </citation>
    <scope>NUCLEOTIDE SEQUENCE</scope>
    <source>
        <strain evidence="2">CGMCC 1.12754</strain>
    </source>
</reference>
<dbReference type="RefSeq" id="WP_188456319.1">
    <property type="nucleotide sequence ID" value="NZ_BMFR01000016.1"/>
</dbReference>
<organism evidence="2 3">
    <name type="scientific">Virgibacillus oceani</name>
    <dbReference type="NCBI Taxonomy" id="1479511"/>
    <lineage>
        <taxon>Bacteria</taxon>
        <taxon>Bacillati</taxon>
        <taxon>Bacillota</taxon>
        <taxon>Bacilli</taxon>
        <taxon>Bacillales</taxon>
        <taxon>Bacillaceae</taxon>
        <taxon>Virgibacillus</taxon>
    </lineage>
</organism>
<keyword evidence="3" id="KW-1185">Reference proteome</keyword>
<accession>A0A917HLK7</accession>
<evidence type="ECO:0000313" key="2">
    <source>
        <dbReference type="EMBL" id="GGG83495.1"/>
    </source>
</evidence>
<keyword evidence="1" id="KW-0472">Membrane</keyword>
<evidence type="ECO:0000313" key="3">
    <source>
        <dbReference type="Proteomes" id="UP000622860"/>
    </source>
</evidence>
<protein>
    <submittedName>
        <fullName evidence="2">Uncharacterized protein</fullName>
    </submittedName>
</protein>
<dbReference type="EMBL" id="BMFR01000016">
    <property type="protein sequence ID" value="GGG83495.1"/>
    <property type="molecule type" value="Genomic_DNA"/>
</dbReference>
<dbReference type="Proteomes" id="UP000622860">
    <property type="component" value="Unassembled WGS sequence"/>
</dbReference>
<sequence>MFKMFSFWLPIISIIIIIYNILGYDDNNILLIKMNPVLNEIINVDPYRNWMVNVQENKLLATSYVVHLFTFFIYGLIIDSFIIRFKSKKQRKNRHGS</sequence>
<feature type="transmembrane region" description="Helical" evidence="1">
    <location>
        <begin position="7"/>
        <end position="24"/>
    </location>
</feature>
<evidence type="ECO:0000256" key="1">
    <source>
        <dbReference type="SAM" id="Phobius"/>
    </source>
</evidence>
<dbReference type="AlphaFoldDB" id="A0A917HLK7"/>
<feature type="transmembrane region" description="Helical" evidence="1">
    <location>
        <begin position="64"/>
        <end position="85"/>
    </location>
</feature>
<proteinExistence type="predicted"/>
<keyword evidence="1" id="KW-0812">Transmembrane</keyword>
<keyword evidence="1" id="KW-1133">Transmembrane helix</keyword>